<dbReference type="RefSeq" id="WP_110201606.1">
    <property type="nucleotide sequence ID" value="NZ_QICH01000003.1"/>
</dbReference>
<dbReference type="Pfam" id="PF02559">
    <property type="entry name" value="CarD_TRCF_RID"/>
    <property type="match status" value="1"/>
</dbReference>
<evidence type="ECO:0000256" key="11">
    <source>
        <dbReference type="ARBA" id="ARBA00061399"/>
    </source>
</evidence>
<dbReference type="PROSITE" id="PS51194">
    <property type="entry name" value="HELICASE_CTER"/>
    <property type="match status" value="1"/>
</dbReference>
<keyword evidence="7 13" id="KW-0067">ATP-binding</keyword>
<evidence type="ECO:0000256" key="12">
    <source>
        <dbReference type="ARBA" id="ARBA00070128"/>
    </source>
</evidence>
<reference evidence="16 17" key="1">
    <citation type="submission" date="2018-05" db="EMBL/GenBank/DDBJ databases">
        <title>Kangiella spongicola genome sequence.</title>
        <authorList>
            <person name="Maclea K.S."/>
            <person name="Goen A.E."/>
            <person name="Kelley C."/>
            <person name="Underriner A."/>
            <person name="Silverwood T."/>
            <person name="Trachtenberg A.M."/>
        </authorList>
    </citation>
    <scope>NUCLEOTIDE SEQUENCE [LARGE SCALE GENOMIC DNA]</scope>
    <source>
        <strain evidence="16 17">ATCC BAA-2076</strain>
    </source>
</reference>
<keyword evidence="2 13" id="KW-0963">Cytoplasm</keyword>
<dbReference type="NCBIfam" id="NF007966">
    <property type="entry name" value="PRK10689.1"/>
    <property type="match status" value="1"/>
</dbReference>
<comment type="caution">
    <text evidence="16">The sequence shown here is derived from an EMBL/GenBank/DDBJ whole genome shotgun (WGS) entry which is preliminary data.</text>
</comment>
<dbReference type="Pfam" id="PF03461">
    <property type="entry name" value="TRCF"/>
    <property type="match status" value="1"/>
</dbReference>
<dbReference type="SMART" id="SM00487">
    <property type="entry name" value="DEXDc"/>
    <property type="match status" value="1"/>
</dbReference>
<dbReference type="NCBIfam" id="TIGR00580">
    <property type="entry name" value="mfd"/>
    <property type="match status" value="1"/>
</dbReference>
<proteinExistence type="inferred from homology"/>
<keyword evidence="3 13" id="KW-0547">Nucleotide-binding</keyword>
<dbReference type="SMART" id="SM00982">
    <property type="entry name" value="TRCF"/>
    <property type="match status" value="1"/>
</dbReference>
<dbReference type="Gene3D" id="3.30.2060.10">
    <property type="entry name" value="Penicillin-binding protein 1b domain"/>
    <property type="match status" value="1"/>
</dbReference>
<dbReference type="Pfam" id="PF21132">
    <property type="entry name" value="MFD_D3"/>
    <property type="match status" value="1"/>
</dbReference>
<dbReference type="OrthoDB" id="9804325at2"/>
<dbReference type="InterPro" id="IPR037235">
    <property type="entry name" value="TRCF-like_C_D7"/>
</dbReference>
<dbReference type="EC" id="3.6.4.-" evidence="13"/>
<protein>
    <recommendedName>
        <fullName evidence="12 13">Transcription-repair-coupling factor</fullName>
        <shortName evidence="13">TRCF</shortName>
        <ecNumber evidence="13">3.6.4.-</ecNumber>
    </recommendedName>
</protein>
<comment type="subcellular location">
    <subcellularLocation>
        <location evidence="1 13">Cytoplasm</location>
    </subcellularLocation>
</comment>
<evidence type="ECO:0000256" key="5">
    <source>
        <dbReference type="ARBA" id="ARBA00022801"/>
    </source>
</evidence>
<dbReference type="GO" id="GO:0006355">
    <property type="term" value="P:regulation of DNA-templated transcription"/>
    <property type="evidence" value="ECO:0007669"/>
    <property type="project" value="UniProtKB-UniRule"/>
</dbReference>
<dbReference type="AlphaFoldDB" id="A0A318D761"/>
<evidence type="ECO:0000256" key="4">
    <source>
        <dbReference type="ARBA" id="ARBA00022763"/>
    </source>
</evidence>
<dbReference type="SMART" id="SM00490">
    <property type="entry name" value="HELICc"/>
    <property type="match status" value="1"/>
</dbReference>
<dbReference type="Gene3D" id="3.40.50.11140">
    <property type="match status" value="1"/>
</dbReference>
<evidence type="ECO:0000256" key="8">
    <source>
        <dbReference type="ARBA" id="ARBA00023125"/>
    </source>
</evidence>
<organism evidence="16 17">
    <name type="scientific">Kangiella spongicola</name>
    <dbReference type="NCBI Taxonomy" id="796379"/>
    <lineage>
        <taxon>Bacteria</taxon>
        <taxon>Pseudomonadati</taxon>
        <taxon>Pseudomonadota</taxon>
        <taxon>Gammaproteobacteria</taxon>
        <taxon>Kangiellales</taxon>
        <taxon>Kangiellaceae</taxon>
        <taxon>Kangiella</taxon>
    </lineage>
</organism>
<dbReference type="GO" id="GO:0003678">
    <property type="term" value="F:DNA helicase activity"/>
    <property type="evidence" value="ECO:0007669"/>
    <property type="project" value="TreeGrafter"/>
</dbReference>
<feature type="domain" description="Helicase C-terminal" evidence="15">
    <location>
        <begin position="808"/>
        <end position="962"/>
    </location>
</feature>
<dbReference type="FunFam" id="3.40.50.300:FF:000300">
    <property type="entry name" value="Transcription-repair-coupling factor"/>
    <property type="match status" value="1"/>
</dbReference>
<dbReference type="Gene3D" id="3.40.50.300">
    <property type="entry name" value="P-loop containing nucleotide triphosphate hydrolases"/>
    <property type="match status" value="2"/>
</dbReference>
<dbReference type="EMBL" id="QICH01000003">
    <property type="protein sequence ID" value="PXF62697.1"/>
    <property type="molecule type" value="Genomic_DNA"/>
</dbReference>
<dbReference type="PROSITE" id="PS51192">
    <property type="entry name" value="HELICASE_ATP_BIND_1"/>
    <property type="match status" value="1"/>
</dbReference>
<dbReference type="CDD" id="cd17991">
    <property type="entry name" value="DEXHc_TRCF"/>
    <property type="match status" value="1"/>
</dbReference>
<dbReference type="InterPro" id="IPR001650">
    <property type="entry name" value="Helicase_C-like"/>
</dbReference>
<keyword evidence="9 13" id="KW-0234">DNA repair</keyword>
<dbReference type="Gene3D" id="3.40.50.11180">
    <property type="match status" value="1"/>
</dbReference>
<dbReference type="InterPro" id="IPR005118">
    <property type="entry name" value="TRCF_C"/>
</dbReference>
<keyword evidence="4 13" id="KW-0227">DNA damage</keyword>
<dbReference type="InterPro" id="IPR027417">
    <property type="entry name" value="P-loop_NTPase"/>
</dbReference>
<gene>
    <name evidence="13" type="primary">mfd</name>
    <name evidence="16" type="ORF">DL796_10250</name>
</gene>
<dbReference type="Pfam" id="PF17757">
    <property type="entry name" value="UvrB_inter"/>
    <property type="match status" value="1"/>
</dbReference>
<dbReference type="PANTHER" id="PTHR47964">
    <property type="entry name" value="ATP-DEPENDENT DNA HELICASE HOMOLOG RECG, CHLOROPLASTIC"/>
    <property type="match status" value="1"/>
</dbReference>
<evidence type="ECO:0000256" key="9">
    <source>
        <dbReference type="ARBA" id="ARBA00023204"/>
    </source>
</evidence>
<dbReference type="InterPro" id="IPR014001">
    <property type="entry name" value="Helicase_ATP-bd"/>
</dbReference>
<keyword evidence="5 13" id="KW-0378">Hydrolase</keyword>
<evidence type="ECO:0000256" key="3">
    <source>
        <dbReference type="ARBA" id="ARBA00022741"/>
    </source>
</evidence>
<dbReference type="Pfam" id="PF00271">
    <property type="entry name" value="Helicase_C"/>
    <property type="match status" value="1"/>
</dbReference>
<dbReference type="FunFam" id="3.40.50.300:FF:000546">
    <property type="entry name" value="Transcription-repair-coupling factor"/>
    <property type="match status" value="1"/>
</dbReference>
<dbReference type="GO" id="GO:0000716">
    <property type="term" value="P:transcription-coupled nucleotide-excision repair, DNA damage recognition"/>
    <property type="evidence" value="ECO:0007669"/>
    <property type="project" value="UniProtKB-UniRule"/>
</dbReference>
<sequence length="1154" mass="131576">MLLALPTLQNKKNFINHWQGFAGSSRALAIVEQAKQSDRPLVVICNEASQVWHLQLEIEYFLGKDAKAEAKLPVFSFPDWETLPYDNFSPHQDIVSQRLLTLYQLPRLKQGIVLISVSTLLLKLPPRQYIEQNSLIMRTGQELDMHEVRSLFEQHGYHAVNQVYSHGEFAVRGSILDVFPMGCDKPLRIDFFDDEIDTIRYFDPESQLSEETINNFELLPAKEFPLDKEGIETFRQNFRSAFDVDLQKVWLYQEVSKGNAPAGIEYYLPLFFNQLDENGLETLFEYLPESSIICSLGVHDEAINSYWDEINERYQQRRHDIERPILEPKELYLEKDQLNGLLKNSIRIRLEPSSPDQESLTSPVPQMPIEHKAEDPAHHLRNFLSHWQGQTLIATESPGRREALKDLLERHDIHTQVSNSWESSSQNVTENRVEVGVAPLTQGFVVGKLAVITEMELFGEQAIQRRTVERDQKPSIQAEDVIRNLAELKEGDPVVHVEQGIGRYRGLEKLASGDLEAEYLMIEYSGGDKLYIPVQSLHLISRYSGTNPELAPWHKLGTESWDKAKTKAAERARDVAAELLDVYARREAKKGFAYPLDEAEYNRFSSEFRFDETPDQVTAINSVIRDMTAPQPMDRLVCGDVGFGKTEVALRAAFIAAHAGKQVAVLVPTTLLAQQHLENFNDRFADWPIKVAALSRFATAKEVKETLKGLEDGTVDIVVGTHKIIQQDVKFKRLGLLIIDEEHRFGVRQKEQLKKYRSEVDILTLTATPIPRTLNMSMSGMRDLSIIATPPAKRLSVKTFVREHNKALIREAVLREILRGGQVYFLHNSVESIERTVRELEELLPEARIQFAHGQMRERELEQVMRDFYHQRFNLLVCTTIVETGIDNPNANTMIIDRADKFGLAQLHQLRGRVGRSHHQAYAYLLTPAERKITRDAEKRLDAIASLEDLGAGFTLATHDLEIRGAGELLGEEQSGQMQAVGFTLFMDMLEQAIKDIKEGKEPSLQQTLSQKTEVELGVSAIIPDDYIGDVATRLSLYKRIASAKTIDELDRLQVEFIDRFGILPPELKNLFAINELILEAVPLGISKIDLVHSGVRIRFNQDSPIDPTKIIKLIQMNPALYRFEQNVILKILTEEEELKPLLKAIRLVFEKLK</sequence>
<dbReference type="InterPro" id="IPR047112">
    <property type="entry name" value="RecG/Mfd"/>
</dbReference>
<dbReference type="InterPro" id="IPR004576">
    <property type="entry name" value="Mfd"/>
</dbReference>
<comment type="similarity">
    <text evidence="11 13">In the C-terminal section; belongs to the helicase family. RecG subfamily.</text>
</comment>
<dbReference type="InterPro" id="IPR003711">
    <property type="entry name" value="CarD-like/TRCF_RID"/>
</dbReference>
<accession>A0A318D761</accession>
<dbReference type="InterPro" id="IPR011545">
    <property type="entry name" value="DEAD/DEAH_box_helicase_dom"/>
</dbReference>
<dbReference type="Gene3D" id="3.90.1150.50">
    <property type="entry name" value="Transcription-repair-coupling factor, D7 domain"/>
    <property type="match status" value="1"/>
</dbReference>
<dbReference type="SUPFAM" id="SSF143517">
    <property type="entry name" value="TRCF domain-like"/>
    <property type="match status" value="1"/>
</dbReference>
<name>A0A318D761_9GAMM</name>
<evidence type="ECO:0000256" key="10">
    <source>
        <dbReference type="ARBA" id="ARBA00061104"/>
    </source>
</evidence>
<dbReference type="Pfam" id="PF00270">
    <property type="entry name" value="DEAD"/>
    <property type="match status" value="1"/>
</dbReference>
<dbReference type="SMART" id="SM01058">
    <property type="entry name" value="CarD_TRCF"/>
    <property type="match status" value="1"/>
</dbReference>
<dbReference type="Proteomes" id="UP000247689">
    <property type="component" value="Unassembled WGS sequence"/>
</dbReference>
<evidence type="ECO:0000259" key="14">
    <source>
        <dbReference type="PROSITE" id="PS51192"/>
    </source>
</evidence>
<comment type="similarity">
    <text evidence="10 13">In the N-terminal section; belongs to the UvrB family.</text>
</comment>
<feature type="domain" description="Helicase ATP-binding" evidence="14">
    <location>
        <begin position="626"/>
        <end position="787"/>
    </location>
</feature>
<evidence type="ECO:0000256" key="13">
    <source>
        <dbReference type="HAMAP-Rule" id="MF_00969"/>
    </source>
</evidence>
<dbReference type="SUPFAM" id="SSF52540">
    <property type="entry name" value="P-loop containing nucleoside triphosphate hydrolases"/>
    <property type="match status" value="4"/>
</dbReference>
<dbReference type="GO" id="GO:0016787">
    <property type="term" value="F:hydrolase activity"/>
    <property type="evidence" value="ECO:0007669"/>
    <property type="project" value="UniProtKB-KW"/>
</dbReference>
<evidence type="ECO:0000256" key="6">
    <source>
        <dbReference type="ARBA" id="ARBA00022806"/>
    </source>
</evidence>
<dbReference type="HAMAP" id="MF_00969">
    <property type="entry name" value="TRCF"/>
    <property type="match status" value="1"/>
</dbReference>
<dbReference type="SUPFAM" id="SSF141259">
    <property type="entry name" value="CarD-like"/>
    <property type="match status" value="1"/>
</dbReference>
<dbReference type="InterPro" id="IPR041471">
    <property type="entry name" value="UvrB_inter"/>
</dbReference>
<keyword evidence="17" id="KW-1185">Reference proteome</keyword>
<dbReference type="InterPro" id="IPR036101">
    <property type="entry name" value="CarD-like/TRCF_RID_sf"/>
</dbReference>
<evidence type="ECO:0000256" key="1">
    <source>
        <dbReference type="ARBA" id="ARBA00004496"/>
    </source>
</evidence>
<dbReference type="Gene3D" id="2.40.10.170">
    <property type="match status" value="1"/>
</dbReference>
<evidence type="ECO:0000259" key="15">
    <source>
        <dbReference type="PROSITE" id="PS51194"/>
    </source>
</evidence>
<keyword evidence="8 13" id="KW-0238">DNA-binding</keyword>
<dbReference type="GO" id="GO:0005524">
    <property type="term" value="F:ATP binding"/>
    <property type="evidence" value="ECO:0007669"/>
    <property type="project" value="UniProtKB-UniRule"/>
</dbReference>
<evidence type="ECO:0000256" key="2">
    <source>
        <dbReference type="ARBA" id="ARBA00022490"/>
    </source>
</evidence>
<dbReference type="GO" id="GO:0003684">
    <property type="term" value="F:damaged DNA binding"/>
    <property type="evidence" value="ECO:0007669"/>
    <property type="project" value="InterPro"/>
</dbReference>
<evidence type="ECO:0000256" key="7">
    <source>
        <dbReference type="ARBA" id="ARBA00022840"/>
    </source>
</evidence>
<evidence type="ECO:0000313" key="16">
    <source>
        <dbReference type="EMBL" id="PXF62697.1"/>
    </source>
</evidence>
<dbReference type="PANTHER" id="PTHR47964:SF1">
    <property type="entry name" value="ATP-DEPENDENT DNA HELICASE HOMOLOG RECG, CHLOROPLASTIC"/>
    <property type="match status" value="1"/>
</dbReference>
<comment type="function">
    <text evidence="13">Couples transcription and DNA repair by recognizing RNA polymerase (RNAP) stalled at DNA lesions. Mediates ATP-dependent release of RNAP and its truncated transcript from the DNA, and recruitment of nucleotide excision repair machinery to the damaged site.</text>
</comment>
<dbReference type="GO" id="GO:0005737">
    <property type="term" value="C:cytoplasm"/>
    <property type="evidence" value="ECO:0007669"/>
    <property type="project" value="UniProtKB-SubCell"/>
</dbReference>
<dbReference type="InterPro" id="IPR048635">
    <property type="entry name" value="MFD_D3"/>
</dbReference>
<keyword evidence="6" id="KW-0347">Helicase</keyword>
<evidence type="ECO:0000313" key="17">
    <source>
        <dbReference type="Proteomes" id="UP000247689"/>
    </source>
</evidence>